<comment type="caution">
    <text evidence="3">The sequence shown here is derived from an EMBL/GenBank/DDBJ whole genome shotgun (WGS) entry which is preliminary data.</text>
</comment>
<feature type="region of interest" description="Disordered" evidence="1">
    <location>
        <begin position="28"/>
        <end position="74"/>
    </location>
</feature>
<dbReference type="InterPro" id="IPR050570">
    <property type="entry name" value="Cell_wall_metabolism_enzyme"/>
</dbReference>
<evidence type="ECO:0000313" key="4">
    <source>
        <dbReference type="Proteomes" id="UP001500002"/>
    </source>
</evidence>
<dbReference type="Proteomes" id="UP001500002">
    <property type="component" value="Unassembled WGS sequence"/>
</dbReference>
<feature type="compositionally biased region" description="Low complexity" evidence="1">
    <location>
        <begin position="181"/>
        <end position="196"/>
    </location>
</feature>
<feature type="compositionally biased region" description="Basic residues" evidence="1">
    <location>
        <begin position="52"/>
        <end position="68"/>
    </location>
</feature>
<sequence>MSRVDDPAVPTDGARAGFDALFADLTVDDDDDDIDTGRGRGGRTARAERAPKKTKKTAKAKAKPKASARSRLGSATAAAAGAARAASAGATPANAAAAAPAAVTPAVAASAAAATVTPAVAAAAATATASIAPAVPTAPASAASTDFAAAIAAAAIEPTPSSHTEIVDDLDLFASSFSSDPAAPLSHATDASSSSRSSRRQQATPATSPRRAASGTSRRAAESVPAGRGAASARSSIARPSIARASTRPSSTRPSLPRPAQRPRRSRTLASMIAMSFAALLAVATSVPSLSLLTPADVQAMALEQANVYGEDGQRVVISGGVLAQSVQSEGYESQTVQEYAEAAGIRAEGDFVNNPAGTIQWPFAVGVHIGDRFGYRDCAGCSSDHGGQDFNPGLGAEIQAIADGTVVNSTDEGGSLGVVVMIDHVIDGELVTSVYAHMEYGSRRFVEGDTVEVGDVLGTTGSTGMSTGPHLHFEIRLGGVDGTKVDPLEWLYANTN</sequence>
<dbReference type="RefSeq" id="WP_344295438.1">
    <property type="nucleotide sequence ID" value="NZ_BAAANJ010000005.1"/>
</dbReference>
<dbReference type="SUPFAM" id="SSF51261">
    <property type="entry name" value="Duplicated hybrid motif"/>
    <property type="match status" value="1"/>
</dbReference>
<feature type="compositionally biased region" description="Low complexity" evidence="1">
    <location>
        <begin position="206"/>
        <end position="259"/>
    </location>
</feature>
<protein>
    <recommendedName>
        <fullName evidence="2">M23ase beta-sheet core domain-containing protein</fullName>
    </recommendedName>
</protein>
<dbReference type="CDD" id="cd12797">
    <property type="entry name" value="M23_peptidase"/>
    <property type="match status" value="1"/>
</dbReference>
<evidence type="ECO:0000259" key="2">
    <source>
        <dbReference type="Pfam" id="PF01551"/>
    </source>
</evidence>
<accession>A0ABN2M564</accession>
<proteinExistence type="predicted"/>
<dbReference type="PANTHER" id="PTHR21666:SF270">
    <property type="entry name" value="MUREIN HYDROLASE ACTIVATOR ENVC"/>
    <property type="match status" value="1"/>
</dbReference>
<reference evidence="3 4" key="1">
    <citation type="journal article" date="2019" name="Int. J. Syst. Evol. Microbiol.">
        <title>The Global Catalogue of Microorganisms (GCM) 10K type strain sequencing project: providing services to taxonomists for standard genome sequencing and annotation.</title>
        <authorList>
            <consortium name="The Broad Institute Genomics Platform"/>
            <consortium name="The Broad Institute Genome Sequencing Center for Infectious Disease"/>
            <person name="Wu L."/>
            <person name="Ma J."/>
        </authorList>
    </citation>
    <scope>NUCLEOTIDE SEQUENCE [LARGE SCALE GENOMIC DNA]</scope>
    <source>
        <strain evidence="3 4">JCM 14322</strain>
    </source>
</reference>
<organism evidence="3 4">
    <name type="scientific">Agromyces neolithicus</name>
    <dbReference type="NCBI Taxonomy" id="269420"/>
    <lineage>
        <taxon>Bacteria</taxon>
        <taxon>Bacillati</taxon>
        <taxon>Actinomycetota</taxon>
        <taxon>Actinomycetes</taxon>
        <taxon>Micrococcales</taxon>
        <taxon>Microbacteriaceae</taxon>
        <taxon>Agromyces</taxon>
    </lineage>
</organism>
<dbReference type="PANTHER" id="PTHR21666">
    <property type="entry name" value="PEPTIDASE-RELATED"/>
    <property type="match status" value="1"/>
</dbReference>
<feature type="domain" description="M23ase beta-sheet core" evidence="2">
    <location>
        <begin position="385"/>
        <end position="488"/>
    </location>
</feature>
<keyword evidence="4" id="KW-1185">Reference proteome</keyword>
<dbReference type="Pfam" id="PF01551">
    <property type="entry name" value="Peptidase_M23"/>
    <property type="match status" value="1"/>
</dbReference>
<evidence type="ECO:0000256" key="1">
    <source>
        <dbReference type="SAM" id="MobiDB-lite"/>
    </source>
</evidence>
<dbReference type="EMBL" id="BAAANJ010000005">
    <property type="protein sequence ID" value="GAA1809335.1"/>
    <property type="molecule type" value="Genomic_DNA"/>
</dbReference>
<gene>
    <name evidence="3" type="ORF">GCM10009749_17260</name>
</gene>
<evidence type="ECO:0000313" key="3">
    <source>
        <dbReference type="EMBL" id="GAA1809335.1"/>
    </source>
</evidence>
<dbReference type="InterPro" id="IPR011055">
    <property type="entry name" value="Dup_hybrid_motif"/>
</dbReference>
<dbReference type="InterPro" id="IPR016047">
    <property type="entry name" value="M23ase_b-sheet_dom"/>
</dbReference>
<dbReference type="Gene3D" id="2.70.70.10">
    <property type="entry name" value="Glucose Permease (Domain IIA)"/>
    <property type="match status" value="1"/>
</dbReference>
<feature type="region of interest" description="Disordered" evidence="1">
    <location>
        <begin position="181"/>
        <end position="266"/>
    </location>
</feature>
<name>A0ABN2M564_9MICO</name>